<sequence length="116" mass="12882">MRCKLFPLTEVKTVRLRRTLGLHRGFHFSRLILRLLRRRATILSFSELALTCCSPSQVTSALHDCKTTSDGKRLAGKRRPGNLRLCGSLSSLVGGAGSHVGLQLLPAIREVERKEC</sequence>
<dbReference type="EMBL" id="MCGR01000015">
    <property type="protein sequence ID" value="ORY86021.1"/>
    <property type="molecule type" value="Genomic_DNA"/>
</dbReference>
<dbReference type="Proteomes" id="UP000193467">
    <property type="component" value="Unassembled WGS sequence"/>
</dbReference>
<name>A0A1Y2FPV2_9BASI</name>
<accession>A0A1Y2FPV2</accession>
<evidence type="ECO:0000313" key="2">
    <source>
        <dbReference type="Proteomes" id="UP000193467"/>
    </source>
</evidence>
<comment type="caution">
    <text evidence="1">The sequence shown here is derived from an EMBL/GenBank/DDBJ whole genome shotgun (WGS) entry which is preliminary data.</text>
</comment>
<reference evidence="1 2" key="1">
    <citation type="submission" date="2016-07" db="EMBL/GenBank/DDBJ databases">
        <title>Pervasive Adenine N6-methylation of Active Genes in Fungi.</title>
        <authorList>
            <consortium name="DOE Joint Genome Institute"/>
            <person name="Mondo S.J."/>
            <person name="Dannebaum R.O."/>
            <person name="Kuo R.C."/>
            <person name="Labutti K."/>
            <person name="Haridas S."/>
            <person name="Kuo A."/>
            <person name="Salamov A."/>
            <person name="Ahrendt S.R."/>
            <person name="Lipzen A."/>
            <person name="Sullivan W."/>
            <person name="Andreopoulos W.B."/>
            <person name="Clum A."/>
            <person name="Lindquist E."/>
            <person name="Daum C."/>
            <person name="Ramamoorthy G.K."/>
            <person name="Gryganskyi A."/>
            <person name="Culley D."/>
            <person name="Magnuson J.K."/>
            <person name="James T.Y."/>
            <person name="O'Malley M.A."/>
            <person name="Stajich J.E."/>
            <person name="Spatafora J.W."/>
            <person name="Visel A."/>
            <person name="Grigoriev I.V."/>
        </authorList>
    </citation>
    <scope>NUCLEOTIDE SEQUENCE [LARGE SCALE GENOMIC DNA]</scope>
    <source>
        <strain evidence="1 2">62-1032</strain>
    </source>
</reference>
<keyword evidence="2" id="KW-1185">Reference proteome</keyword>
<dbReference type="AlphaFoldDB" id="A0A1Y2FPV2"/>
<proteinExistence type="predicted"/>
<dbReference type="InParanoid" id="A0A1Y2FPV2"/>
<protein>
    <submittedName>
        <fullName evidence="1">Uncharacterized protein</fullName>
    </submittedName>
</protein>
<gene>
    <name evidence="1" type="ORF">BCR35DRAFT_302662</name>
</gene>
<evidence type="ECO:0000313" key="1">
    <source>
        <dbReference type="EMBL" id="ORY86021.1"/>
    </source>
</evidence>
<organism evidence="1 2">
    <name type="scientific">Leucosporidium creatinivorum</name>
    <dbReference type="NCBI Taxonomy" id="106004"/>
    <lineage>
        <taxon>Eukaryota</taxon>
        <taxon>Fungi</taxon>
        <taxon>Dikarya</taxon>
        <taxon>Basidiomycota</taxon>
        <taxon>Pucciniomycotina</taxon>
        <taxon>Microbotryomycetes</taxon>
        <taxon>Leucosporidiales</taxon>
        <taxon>Leucosporidium</taxon>
    </lineage>
</organism>